<evidence type="ECO:0000256" key="3">
    <source>
        <dbReference type="SAM" id="Coils"/>
    </source>
</evidence>
<dbReference type="GO" id="GO:0070286">
    <property type="term" value="P:axonemal dynein complex assembly"/>
    <property type="evidence" value="ECO:0007669"/>
    <property type="project" value="InterPro"/>
</dbReference>
<evidence type="ECO:0000256" key="4">
    <source>
        <dbReference type="SAM" id="MobiDB-lite"/>
    </source>
</evidence>
<comment type="caution">
    <text evidence="7">The sequence shown here is derived from an EMBL/GenBank/DDBJ whole genome shotgun (WGS) entry which is preliminary data.</text>
</comment>
<feature type="domain" description="Dynein regulatory complex protein 1 C-terminal" evidence="6">
    <location>
        <begin position="623"/>
        <end position="670"/>
    </location>
</feature>
<feature type="region of interest" description="Disordered" evidence="4">
    <location>
        <begin position="508"/>
        <end position="568"/>
    </location>
</feature>
<dbReference type="EMBL" id="JAWZYT010000203">
    <property type="protein sequence ID" value="KAK4326648.1"/>
    <property type="molecule type" value="Genomic_DNA"/>
</dbReference>
<feature type="region of interest" description="Disordered" evidence="4">
    <location>
        <begin position="426"/>
        <end position="446"/>
    </location>
</feature>
<proteinExistence type="inferred from homology"/>
<evidence type="ECO:0008006" key="9">
    <source>
        <dbReference type="Google" id="ProtNLM"/>
    </source>
</evidence>
<dbReference type="InterPro" id="IPR039505">
    <property type="entry name" value="DRC1/2_N"/>
</dbReference>
<accession>A0AAE1QHR3</accession>
<name>A0AAE1QHR3_9EUCA</name>
<protein>
    <recommendedName>
        <fullName evidence="9">Dynein regulatory complex protein 1</fullName>
    </recommendedName>
</protein>
<comment type="similarity">
    <text evidence="1">Belongs to the DRC1 family.</text>
</comment>
<evidence type="ECO:0000256" key="2">
    <source>
        <dbReference type="ARBA" id="ARBA00023054"/>
    </source>
</evidence>
<dbReference type="Pfam" id="PF14772">
    <property type="entry name" value="NYD-SP28"/>
    <property type="match status" value="1"/>
</dbReference>
<dbReference type="PANTHER" id="PTHR21625">
    <property type="entry name" value="NYD-SP28 PROTEIN"/>
    <property type="match status" value="1"/>
</dbReference>
<dbReference type="GO" id="GO:0003352">
    <property type="term" value="P:regulation of cilium movement"/>
    <property type="evidence" value="ECO:0007669"/>
    <property type="project" value="TreeGrafter"/>
</dbReference>
<feature type="compositionally biased region" description="Acidic residues" evidence="4">
    <location>
        <begin position="529"/>
        <end position="543"/>
    </location>
</feature>
<dbReference type="Proteomes" id="UP001292094">
    <property type="component" value="Unassembled WGS sequence"/>
</dbReference>
<feature type="domain" description="Dynein regulatory complex protein 1/2 N-terminal" evidence="5">
    <location>
        <begin position="53"/>
        <end position="151"/>
    </location>
</feature>
<dbReference type="InterPro" id="IPR029440">
    <property type="entry name" value="DRC1_C"/>
</dbReference>
<sequence length="676" mass="76973">MQEDVGTTHREEAGVVRAREAGHALTSALHQHEQSLHTLLKHGCTMVGNVEVAAVSGEVVAVVESEARREAWREALQKDAQGTQEALDKIHQYWEEAVSHTIPEDLHSSLCQLREWSEELREEKLSVVEGLRAELCTLDLNYGTQLLQQARQRAELLRRTTEHVTELHQAYRVSLTKVQDVVDEERGALVKYYEEVWEEAVASLNQQLHTLLHQRLHNRTSHIDQIIELKLHGAAEHTAVKDQLDSDIEKVVVEVMRMKAAQQVEESQLRYSHQVLQQQLKETTAMVSEARRTLNALTPTLNSYRRKAEAAEENQAAREQARVREAARLKEVREQYRQRLSQTSSWYMQQARRLALMHYNTLHSLIMQVVEVERAIRQGVLAQEWVEPDLHCLADLRPPPDPRHTPALTVATRILQSSLGSLVMTKEKSDFDDGEERESSEREEVQVRGTRVDVEFLSRLAEEAVFLLNTDTGHVTESGPLLLLEHIFWELGVHTEADVLQLLHHARRQVTQQQSISPTRSLGGRGGEETDDAEDNEEVDGEADVATYKEVGGEVEANGSEDRRHESAARFTTEDVLNVIITFCSARTCPSNGHTKAGEGESNEPIYTQEGEEALRWTSFLDQFCKRTRAWVAIKEAMTQYRDVLSGRIEETQKVERLRRENAELRFLLKDVAGTL</sequence>
<reference evidence="7" key="1">
    <citation type="submission" date="2023-11" db="EMBL/GenBank/DDBJ databases">
        <title>Genome assemblies of two species of porcelain crab, Petrolisthes cinctipes and Petrolisthes manimaculis (Anomura: Porcellanidae).</title>
        <authorList>
            <person name="Angst P."/>
        </authorList>
    </citation>
    <scope>NUCLEOTIDE SEQUENCE</scope>
    <source>
        <strain evidence="7">PB745_02</strain>
        <tissue evidence="7">Gill</tissue>
    </source>
</reference>
<organism evidence="7 8">
    <name type="scientific">Petrolisthes manimaculis</name>
    <dbReference type="NCBI Taxonomy" id="1843537"/>
    <lineage>
        <taxon>Eukaryota</taxon>
        <taxon>Metazoa</taxon>
        <taxon>Ecdysozoa</taxon>
        <taxon>Arthropoda</taxon>
        <taxon>Crustacea</taxon>
        <taxon>Multicrustacea</taxon>
        <taxon>Malacostraca</taxon>
        <taxon>Eumalacostraca</taxon>
        <taxon>Eucarida</taxon>
        <taxon>Decapoda</taxon>
        <taxon>Pleocyemata</taxon>
        <taxon>Anomura</taxon>
        <taxon>Galatheoidea</taxon>
        <taxon>Porcellanidae</taxon>
        <taxon>Petrolisthes</taxon>
    </lineage>
</organism>
<dbReference type="Pfam" id="PF14775">
    <property type="entry name" value="NYD-SP28_assoc"/>
    <property type="match status" value="1"/>
</dbReference>
<dbReference type="GO" id="GO:0060285">
    <property type="term" value="P:cilium-dependent cell motility"/>
    <property type="evidence" value="ECO:0007669"/>
    <property type="project" value="TreeGrafter"/>
</dbReference>
<feature type="coiled-coil region" evidence="3">
    <location>
        <begin position="273"/>
        <end position="321"/>
    </location>
</feature>
<dbReference type="InterPro" id="IPR039750">
    <property type="entry name" value="DRC1/DRC2"/>
</dbReference>
<evidence type="ECO:0000259" key="5">
    <source>
        <dbReference type="Pfam" id="PF14772"/>
    </source>
</evidence>
<keyword evidence="2 3" id="KW-0175">Coiled coil</keyword>
<evidence type="ECO:0000313" key="7">
    <source>
        <dbReference type="EMBL" id="KAK4326648.1"/>
    </source>
</evidence>
<gene>
    <name evidence="7" type="ORF">Pmani_002809</name>
</gene>
<evidence type="ECO:0000256" key="1">
    <source>
        <dbReference type="ARBA" id="ARBA00009688"/>
    </source>
</evidence>
<dbReference type="AlphaFoldDB" id="A0AAE1QHR3"/>
<evidence type="ECO:0000259" key="6">
    <source>
        <dbReference type="Pfam" id="PF14775"/>
    </source>
</evidence>
<feature type="compositionally biased region" description="Polar residues" evidence="4">
    <location>
        <begin position="509"/>
        <end position="520"/>
    </location>
</feature>
<dbReference type="GO" id="GO:0005858">
    <property type="term" value="C:axonemal dynein complex"/>
    <property type="evidence" value="ECO:0007669"/>
    <property type="project" value="InterPro"/>
</dbReference>
<dbReference type="PANTHER" id="PTHR21625:SF1">
    <property type="entry name" value="DYNEIN REGULATORY COMPLEX PROTEIN 1"/>
    <property type="match status" value="1"/>
</dbReference>
<evidence type="ECO:0000313" key="8">
    <source>
        <dbReference type="Proteomes" id="UP001292094"/>
    </source>
</evidence>
<keyword evidence="8" id="KW-1185">Reference proteome</keyword>